<dbReference type="Proteomes" id="UP000265520">
    <property type="component" value="Unassembled WGS sequence"/>
</dbReference>
<proteinExistence type="predicted"/>
<sequence>WWGGVSVAEAVEGVGGGDAGGVSGFTS</sequence>
<keyword evidence="2" id="KW-1185">Reference proteome</keyword>
<comment type="caution">
    <text evidence="1">The sequence shown here is derived from an EMBL/GenBank/DDBJ whole genome shotgun (WGS) entry which is preliminary data.</text>
</comment>
<reference evidence="1 2" key="1">
    <citation type="journal article" date="2018" name="Front. Plant Sci.">
        <title>Red Clover (Trifolium pratense) and Zigzag Clover (T. medium) - A Picture of Genomic Similarities and Differences.</title>
        <authorList>
            <person name="Dluhosova J."/>
            <person name="Istvanek J."/>
            <person name="Nedelnik J."/>
            <person name="Repkova J."/>
        </authorList>
    </citation>
    <scope>NUCLEOTIDE SEQUENCE [LARGE SCALE GENOMIC DNA]</scope>
    <source>
        <strain evidence="2">cv. 10/8</strain>
        <tissue evidence="1">Leaf</tissue>
    </source>
</reference>
<dbReference type="EMBL" id="LXQA011134253">
    <property type="protein sequence ID" value="MCI86210.1"/>
    <property type="molecule type" value="Genomic_DNA"/>
</dbReference>
<name>A0A392VIJ5_9FABA</name>
<feature type="non-terminal residue" evidence="1">
    <location>
        <position position="1"/>
    </location>
</feature>
<protein>
    <submittedName>
        <fullName evidence="1">Uncharacterized protein</fullName>
    </submittedName>
</protein>
<evidence type="ECO:0000313" key="2">
    <source>
        <dbReference type="Proteomes" id="UP000265520"/>
    </source>
</evidence>
<accession>A0A392VIJ5</accession>
<organism evidence="1 2">
    <name type="scientific">Trifolium medium</name>
    <dbReference type="NCBI Taxonomy" id="97028"/>
    <lineage>
        <taxon>Eukaryota</taxon>
        <taxon>Viridiplantae</taxon>
        <taxon>Streptophyta</taxon>
        <taxon>Embryophyta</taxon>
        <taxon>Tracheophyta</taxon>
        <taxon>Spermatophyta</taxon>
        <taxon>Magnoliopsida</taxon>
        <taxon>eudicotyledons</taxon>
        <taxon>Gunneridae</taxon>
        <taxon>Pentapetalae</taxon>
        <taxon>rosids</taxon>
        <taxon>fabids</taxon>
        <taxon>Fabales</taxon>
        <taxon>Fabaceae</taxon>
        <taxon>Papilionoideae</taxon>
        <taxon>50 kb inversion clade</taxon>
        <taxon>NPAAA clade</taxon>
        <taxon>Hologalegina</taxon>
        <taxon>IRL clade</taxon>
        <taxon>Trifolieae</taxon>
        <taxon>Trifolium</taxon>
    </lineage>
</organism>
<evidence type="ECO:0000313" key="1">
    <source>
        <dbReference type="EMBL" id="MCI86210.1"/>
    </source>
</evidence>
<dbReference type="AlphaFoldDB" id="A0A392VIJ5"/>